<dbReference type="EMBL" id="VDCV01000004">
    <property type="protein sequence ID" value="KAB5561470.1"/>
    <property type="molecule type" value="Genomic_DNA"/>
</dbReference>
<dbReference type="Proteomes" id="UP000326939">
    <property type="component" value="Chromosome 4"/>
</dbReference>
<gene>
    <name evidence="2" type="ORF">DKX38_006427</name>
</gene>
<proteinExistence type="predicted"/>
<keyword evidence="3" id="KW-1185">Reference proteome</keyword>
<feature type="region of interest" description="Disordered" evidence="1">
    <location>
        <begin position="56"/>
        <end position="76"/>
    </location>
</feature>
<feature type="region of interest" description="Disordered" evidence="1">
    <location>
        <begin position="1"/>
        <end position="38"/>
    </location>
</feature>
<sequence>MFLSSMLLMDQEMELEQNKEEETRKSLPEEESPEEKVKLNEIEEMPETGSTLLSIHPQLHPGLDCGSEEHDDGMDI</sequence>
<feature type="compositionally biased region" description="Basic and acidic residues" evidence="1">
    <location>
        <begin position="16"/>
        <end position="38"/>
    </location>
</feature>
<evidence type="ECO:0000313" key="3">
    <source>
        <dbReference type="Proteomes" id="UP000326939"/>
    </source>
</evidence>
<reference evidence="3" key="1">
    <citation type="journal article" date="2019" name="Gigascience">
        <title>De novo genome assembly of the endangered Acer yangbiense, a plant species with extremely small populations endemic to Yunnan Province, China.</title>
        <authorList>
            <person name="Yang J."/>
            <person name="Wariss H.M."/>
            <person name="Tao L."/>
            <person name="Zhang R."/>
            <person name="Yun Q."/>
            <person name="Hollingsworth P."/>
            <person name="Dao Z."/>
            <person name="Luo G."/>
            <person name="Guo H."/>
            <person name="Ma Y."/>
            <person name="Sun W."/>
        </authorList>
    </citation>
    <scope>NUCLEOTIDE SEQUENCE [LARGE SCALE GENOMIC DNA]</scope>
    <source>
        <strain evidence="3">cv. br00</strain>
    </source>
</reference>
<comment type="caution">
    <text evidence="2">The sequence shown here is derived from an EMBL/GenBank/DDBJ whole genome shotgun (WGS) entry which is preliminary data.</text>
</comment>
<evidence type="ECO:0000313" key="2">
    <source>
        <dbReference type="EMBL" id="KAB5561470.1"/>
    </source>
</evidence>
<organism evidence="2 3">
    <name type="scientific">Salix brachista</name>
    <dbReference type="NCBI Taxonomy" id="2182728"/>
    <lineage>
        <taxon>Eukaryota</taxon>
        <taxon>Viridiplantae</taxon>
        <taxon>Streptophyta</taxon>
        <taxon>Embryophyta</taxon>
        <taxon>Tracheophyta</taxon>
        <taxon>Spermatophyta</taxon>
        <taxon>Magnoliopsida</taxon>
        <taxon>eudicotyledons</taxon>
        <taxon>Gunneridae</taxon>
        <taxon>Pentapetalae</taxon>
        <taxon>rosids</taxon>
        <taxon>fabids</taxon>
        <taxon>Malpighiales</taxon>
        <taxon>Salicaceae</taxon>
        <taxon>Saliceae</taxon>
        <taxon>Salix</taxon>
    </lineage>
</organism>
<name>A0A5N5N1S0_9ROSI</name>
<evidence type="ECO:0000256" key="1">
    <source>
        <dbReference type="SAM" id="MobiDB-lite"/>
    </source>
</evidence>
<protein>
    <submittedName>
        <fullName evidence="2">Uncharacterized protein</fullName>
    </submittedName>
</protein>
<dbReference type="AlphaFoldDB" id="A0A5N5N1S0"/>
<accession>A0A5N5N1S0</accession>